<dbReference type="Pfam" id="PF18806">
    <property type="entry name" value="Importin_rep_3"/>
    <property type="match status" value="1"/>
</dbReference>
<comment type="subcellular location">
    <subcellularLocation>
        <location evidence="1">Nucleus</location>
    </subcellularLocation>
</comment>
<evidence type="ECO:0000313" key="8">
    <source>
        <dbReference type="EMBL" id="KIK92203.1"/>
    </source>
</evidence>
<dbReference type="FunCoup" id="A0A0D0DLK2">
    <property type="interactions" value="203"/>
</dbReference>
<dbReference type="InterPro" id="IPR051345">
    <property type="entry name" value="Importin_beta-like_NTR"/>
</dbReference>
<dbReference type="GO" id="GO:0006606">
    <property type="term" value="P:protein import into nucleus"/>
    <property type="evidence" value="ECO:0007669"/>
    <property type="project" value="TreeGrafter"/>
</dbReference>
<organism evidence="8 9">
    <name type="scientific">Paxillus rubicundulus Ve08.2h10</name>
    <dbReference type="NCBI Taxonomy" id="930991"/>
    <lineage>
        <taxon>Eukaryota</taxon>
        <taxon>Fungi</taxon>
        <taxon>Dikarya</taxon>
        <taxon>Basidiomycota</taxon>
        <taxon>Agaricomycotina</taxon>
        <taxon>Agaricomycetes</taxon>
        <taxon>Agaricomycetidae</taxon>
        <taxon>Boletales</taxon>
        <taxon>Paxilineae</taxon>
        <taxon>Paxillaceae</taxon>
        <taxon>Paxillus</taxon>
    </lineage>
</organism>
<dbReference type="PANTHER" id="PTHR12363:SF33">
    <property type="entry name" value="IMPORTIN-13"/>
    <property type="match status" value="1"/>
</dbReference>
<dbReference type="GO" id="GO:0005737">
    <property type="term" value="C:cytoplasm"/>
    <property type="evidence" value="ECO:0007669"/>
    <property type="project" value="TreeGrafter"/>
</dbReference>
<protein>
    <recommendedName>
        <fullName evidence="3">Importin-13</fullName>
    </recommendedName>
</protein>
<dbReference type="InterPro" id="IPR013598">
    <property type="entry name" value="Exportin-1/Importin-b-like"/>
</dbReference>
<dbReference type="InterPro" id="IPR040520">
    <property type="entry name" value="Importin_rep_3"/>
</dbReference>
<evidence type="ECO:0000256" key="1">
    <source>
        <dbReference type="ARBA" id="ARBA00004123"/>
    </source>
</evidence>
<evidence type="ECO:0000256" key="5">
    <source>
        <dbReference type="ARBA" id="ARBA00022737"/>
    </source>
</evidence>
<keyword evidence="6" id="KW-0539">Nucleus</keyword>
<keyword evidence="9" id="KW-1185">Reference proteome</keyword>
<dbReference type="Gene3D" id="1.25.10.10">
    <property type="entry name" value="Leucine-rich Repeat Variant"/>
    <property type="match status" value="1"/>
</dbReference>
<name>A0A0D0DLK2_9AGAM</name>
<dbReference type="InterPro" id="IPR016024">
    <property type="entry name" value="ARM-type_fold"/>
</dbReference>
<dbReference type="PANTHER" id="PTHR12363">
    <property type="entry name" value="TRANSPORTIN 3 AND IMPORTIN 13"/>
    <property type="match status" value="1"/>
</dbReference>
<feature type="domain" description="Exportin-1/Importin-beta-like" evidence="7">
    <location>
        <begin position="113"/>
        <end position="247"/>
    </location>
</feature>
<dbReference type="HOGENOM" id="CLU_005996_3_0_1"/>
<accession>A0A0D0DLK2</accession>
<reference evidence="9" key="2">
    <citation type="submission" date="2015-01" db="EMBL/GenBank/DDBJ databases">
        <title>Evolutionary Origins and Diversification of the Mycorrhizal Mutualists.</title>
        <authorList>
            <consortium name="DOE Joint Genome Institute"/>
            <consortium name="Mycorrhizal Genomics Consortium"/>
            <person name="Kohler A."/>
            <person name="Kuo A."/>
            <person name="Nagy L.G."/>
            <person name="Floudas D."/>
            <person name="Copeland A."/>
            <person name="Barry K.W."/>
            <person name="Cichocki N."/>
            <person name="Veneault-Fourrey C."/>
            <person name="LaButti K."/>
            <person name="Lindquist E.A."/>
            <person name="Lipzen A."/>
            <person name="Lundell T."/>
            <person name="Morin E."/>
            <person name="Murat C."/>
            <person name="Riley R."/>
            <person name="Ohm R."/>
            <person name="Sun H."/>
            <person name="Tunlid A."/>
            <person name="Henrissat B."/>
            <person name="Grigoriev I.V."/>
            <person name="Hibbett D.S."/>
            <person name="Martin F."/>
        </authorList>
    </citation>
    <scope>NUCLEOTIDE SEQUENCE [LARGE SCALE GENOMIC DNA]</scope>
    <source>
        <strain evidence="9">Ve08.2h10</strain>
    </source>
</reference>
<keyword evidence="5" id="KW-0677">Repeat</keyword>
<gene>
    <name evidence="8" type="ORF">PAXRUDRAFT_830177</name>
</gene>
<dbReference type="InParanoid" id="A0A0D0DLK2"/>
<dbReference type="AlphaFoldDB" id="A0A0D0DLK2"/>
<dbReference type="OrthoDB" id="2016913at2759"/>
<dbReference type="InterPro" id="IPR040709">
    <property type="entry name" value="Importin_rep_1"/>
</dbReference>
<reference evidence="8 9" key="1">
    <citation type="submission" date="2014-04" db="EMBL/GenBank/DDBJ databases">
        <authorList>
            <consortium name="DOE Joint Genome Institute"/>
            <person name="Kuo A."/>
            <person name="Kohler A."/>
            <person name="Jargeat P."/>
            <person name="Nagy L.G."/>
            <person name="Floudas D."/>
            <person name="Copeland A."/>
            <person name="Barry K.W."/>
            <person name="Cichocki N."/>
            <person name="Veneault-Fourrey C."/>
            <person name="LaButti K."/>
            <person name="Lindquist E.A."/>
            <person name="Lipzen A."/>
            <person name="Lundell T."/>
            <person name="Morin E."/>
            <person name="Murat C."/>
            <person name="Sun H."/>
            <person name="Tunlid A."/>
            <person name="Henrissat B."/>
            <person name="Grigoriev I.V."/>
            <person name="Hibbett D.S."/>
            <person name="Martin F."/>
            <person name="Nordberg H.P."/>
            <person name="Cantor M.N."/>
            <person name="Hua S.X."/>
        </authorList>
    </citation>
    <scope>NUCLEOTIDE SEQUENCE [LARGE SCALE GENOMIC DNA]</scope>
    <source>
        <strain evidence="8 9">Ve08.2h10</strain>
    </source>
</reference>
<dbReference type="GO" id="GO:0005634">
    <property type="term" value="C:nucleus"/>
    <property type="evidence" value="ECO:0007669"/>
    <property type="project" value="UniProtKB-SubCell"/>
</dbReference>
<comment type="similarity">
    <text evidence="2">Belongs to the importin beta family.</text>
</comment>
<dbReference type="Pfam" id="PF18773">
    <property type="entry name" value="Importin_rep"/>
    <property type="match status" value="1"/>
</dbReference>
<dbReference type="Proteomes" id="UP000054538">
    <property type="component" value="Unassembled WGS sequence"/>
</dbReference>
<keyword evidence="4" id="KW-0813">Transport</keyword>
<dbReference type="InterPro" id="IPR011989">
    <property type="entry name" value="ARM-like"/>
</dbReference>
<evidence type="ECO:0000256" key="3">
    <source>
        <dbReference type="ARBA" id="ARBA00016020"/>
    </source>
</evidence>
<dbReference type="STRING" id="930991.A0A0D0DLK2"/>
<evidence type="ECO:0000256" key="6">
    <source>
        <dbReference type="ARBA" id="ARBA00023242"/>
    </source>
</evidence>
<evidence type="ECO:0000256" key="4">
    <source>
        <dbReference type="ARBA" id="ARBA00022448"/>
    </source>
</evidence>
<dbReference type="SUPFAM" id="SSF48371">
    <property type="entry name" value="ARM repeat"/>
    <property type="match status" value="1"/>
</dbReference>
<dbReference type="EMBL" id="KN825303">
    <property type="protein sequence ID" value="KIK92203.1"/>
    <property type="molecule type" value="Genomic_DNA"/>
</dbReference>
<evidence type="ECO:0000313" key="9">
    <source>
        <dbReference type="Proteomes" id="UP000054538"/>
    </source>
</evidence>
<dbReference type="Pfam" id="PF08389">
    <property type="entry name" value="Xpo1"/>
    <property type="match status" value="1"/>
</dbReference>
<evidence type="ECO:0000259" key="7">
    <source>
        <dbReference type="Pfam" id="PF08389"/>
    </source>
</evidence>
<sequence length="1037" mass="113469">MANASFLPTLPHHDIVQAAQLIQQAYSPTSAGSSDAQRRLQQELFDIQKRFEAWGLVIPFLNHEDFNVQFFGAHTVQVKIARDWDTFPQDNAPALRDFVLELALHSIVSGKNKIILRKLFVAITSLALKIAPGSLSRWPEWIVSTVEFLSSRGTSTEALLDFLSIAAEEVETADLIGASKMQIQQTLLDASPLVLQAVVATITQPRTQVRARELDSALKCLQSWMSVLRGNDITPLVPLLVSLLTPPTPESEMDPEVFSPASDALQEIMTRSSLSGGAGVISLTDPLLVWIDIWGHRILQSSPSSESASEVSHSLCKLIVTLGDHSNTYFASNITSQKSVAGTSHTRSHLVQSFLRLLLGYTGLPGYYGVDEEESEMMLGFWYLFQESLWSADYDDDEEERGSVPPSSGVEEGNRLAIVNAVYVELVKVLRSKVAWPPQNVLSGWAKDQVEKFQVYRRDVGDTLINAFYILRDDMLGYYLNDIQERLSSSRESNGWEEIEATFHCIMSVQEAVPLEDSSLIARLFGPDVLGRLPTNGQDRVRRTALSLIGTYASWFTTQAITSTSTSSPSLLMNAISYVVAALPEPSLCLPAANALRDLCDANRTALAPHIGAFAELHAELTGIPDTEKSKVLQSIASVIQALPPEEEIPPVLAIVSPVIEKLAQALRSSSQLPEEARAVAIVQLQTLSGVAKGLTRTADSLLIIDETPAERADAERLRQVRDDYRMVKLREDLFAAVRSTVELWSTDASVSDALSDFFRSITSLPSDTTLMSLPAGPLLELICIASQRQLTAVWLTLATMLIIQLDPPIMFNTSTLRSPPNVEGMAVLSNVLPVLLQTSLSVLGQPGAMESNPDIVQAFFGCLDTVAKHFIAIFYNLPPGALEALMQCAVGSLSLQERYSLVATCTFLETLIRRTASSDDLGDASTILVQMHGRPILRAVLCGFAGVAPRSATQNLIELLSMVASKYPAQTREWMTEILFADDFVQSKATPEAKRAFVKAVIGSRSPKRTREAAQQFTLIARGLEGTSFGYASVSM</sequence>
<proteinExistence type="inferred from homology"/>
<evidence type="ECO:0000256" key="2">
    <source>
        <dbReference type="ARBA" id="ARBA00007991"/>
    </source>
</evidence>